<proteinExistence type="predicted"/>
<dbReference type="EMBL" id="GL349502">
    <property type="protein sequence ID" value="KNC55707.1"/>
    <property type="molecule type" value="Genomic_DNA"/>
</dbReference>
<keyword evidence="4" id="KW-1185">Reference proteome</keyword>
<accession>A0A0L0DU35</accession>
<feature type="chain" id="PRO_5005537861" evidence="2">
    <location>
        <begin position="23"/>
        <end position="2138"/>
    </location>
</feature>
<dbReference type="GeneID" id="25569211"/>
<evidence type="ECO:0000313" key="4">
    <source>
        <dbReference type="Proteomes" id="UP000054408"/>
    </source>
</evidence>
<feature type="signal peptide" evidence="2">
    <location>
        <begin position="1"/>
        <end position="22"/>
    </location>
</feature>
<dbReference type="SUPFAM" id="SSF81606">
    <property type="entry name" value="PP2C-like"/>
    <property type="match status" value="1"/>
</dbReference>
<evidence type="ECO:0000256" key="1">
    <source>
        <dbReference type="SAM" id="MobiDB-lite"/>
    </source>
</evidence>
<sequence length="2138" mass="232670">MLWRALTNHCLTLLCRVQDLSAETKNCIIFDTIAAADNACSDAEFDDIKASLERDYPSAFTANKAGLDGLDMLLSTIMSNDESVSMDEEATSSRTPSITVEWLREGCSATSSVADIHASASWLIKLEGKPFNARVIFDIIAGQRSYSLVVCLVNNESEDTPEHAFTCRSGVWAAALSPNSGQMMPGQFEAPTSNEPDPDPKAVFRRCKNCSKYRLVSQTHAFMRGVCGLGYESQCSDPPVTFIAALLLSNSPALASANGEVDDDLVGRALALASDRAISHEHLEALSTWAGGELNKRRPGRRSRKGLLLRPSKSDDVVNVILDMAKLFAIPHVAGGTYLITARNLGIFVCDSLGLASSNFRTLVKDTLQCAVPAAGGATLFHLLQSSHAFEAGRKHLYDSAYNDIGGIFGAAFVSGDTAESSQDMRQVLTTIEFESDRRAEDLKSKAKQWSKPRSETYKSLATKLDFSQAFNDQAESLILFHGASRLGKSTTQDVLLETSMPSAADFLSQASNGAAAAFVSAGMDKDDADVAFNFDFPAADAEQLWCAKKESRRHTNRAGSAQAPFILPTRCAVGHTTVIDIEVRYGRSFEVVVEMMSKEAILELISVNCDDNDWLKSFVANVMGKKKPKSFRSKDKDSLAAVNKLKELINESSSSSSPADAVLDFLAAHGADVRGALDRKIIVSAPASSEPHIGQAIVRAVIAAANRTDDPKAALVDSDPTSLSFGSFEHLLSAMCGLDGKLRNSVLANFVSRVTAFLPASIIPPRGVLKDTAGTISGNSIVRGVTASALKSAAFVVILLADGENIVDNDNASGTLDPFFAHAKPWLAIIRDIKNELESVNGDRDAAISKLTTMATTRDGSTVNFAVVMPIKPSDEDVMVLHHNDCVTNLREGLNELFFNQLQLVIPDSLKEHGEVPNDLGDALELLSEALSSERCLSVSRLATIKYSSWALNNISLADFGQASSHDAVVFADEGMIRPSVDSSGIVGFLGRLDFFARGVIQDMLDRVSRAVEAAERVLTPIDDNAHTLISNLVKQKRKLKSEAGSYMAVVAEADDPSCVVLRLGSADVKKLAIDLTSKPDPDTNNEFFSSLTQSQLHRVMRSRLTVAVRQLQITVKSDNIQSELVTSLATTLADFLHLVLTNHITRPESREQLVSSLEDSIQLVAVRLVQKLIKTEPILSRDPNAINKVGGPLAKLVEKIVHGAKSMTWESLRKSMEDVLVNVLVSQPDGLNRDKDLLVLPKSTLMSTSAFRHNLSLLSRLIFTVFRPRAIDATVSDLKDSTLHRVDSFLLDSFVTKILWDKTRRVVMTDQCAEFVRSIMGKINSVKASLTISLSEPSNFGRRFGAPLVAACHRSRVCDLVESHSELDSGSLSFAIGDSILEPPTTLMGAEEADAVLRAALGPEPIPSISEVDVTVTLAKLSSPFITDDLHLHVARLLGNGDDATITSLKELHLALMPSGTSVDELASSEAADVLLRFLSWMLRVRFAVVAVSSKPEVVHIVPSVETGAPEPLVVSDLHPYVLFYIAPLRRGRHSSDGDKELAGWSSLTLTDDYRMPLGSRRGMPAASDGFQPTTHPGKRRRADDDGIELESGGLEAMVVSDSDDAGVAGPSTASHVLTAPPPAKVARTTSRSADMTAMFPPPTRHELKPITLHQFRQTYLRARSLAQYQAVKTKDHLNVKITMPAAMSGPCQTVTLSSSDFDEVAATSLIFVSGAARVLSNECKILQPPTKPHTRICQDSQEQMFQEDRVYDHDLAGDDRVYYDEGVLLVCDGVTGDVAHEAEFVSGKIVSSSMVVGMEGFRRLGQWDITSQLELPKLAWHFTIMASLWAKPVIQRMLLAKRFNTAALNPQDPMVRKQAEQQWQEMTIALPNAVEATRNSELQQKVTHQPTTFKIKRQPSSSSTLLTAAITGTKLSVFVAGDSRLMVIRWNETTRQFEPASRQSITPELLVKEPGRDRMIPSQLWFQLRSQDGTELRNRHVSHVAKVPGHSKFHCDIQVGDIVIAGSDGVWAKNKVQRSALFEGKAPKKSAPRHWPDGNLRSYTRWFVGEQPSRALLAALKQLKETGEEPITAQSILAAIWPLAMEARNNSSKKDDASLAVMIVGKKAVGQPVHIIKREVDDNGRIENSHLAPSS</sequence>
<reference evidence="3 4" key="1">
    <citation type="submission" date="2010-05" db="EMBL/GenBank/DDBJ databases">
        <title>The Genome Sequence of Thecamonas trahens ATCC 50062.</title>
        <authorList>
            <consortium name="The Broad Institute Genome Sequencing Platform"/>
            <person name="Russ C."/>
            <person name="Cuomo C."/>
            <person name="Shea T."/>
            <person name="Young S.K."/>
            <person name="Zeng Q."/>
            <person name="Koehrsen M."/>
            <person name="Haas B."/>
            <person name="Borodovsky M."/>
            <person name="Guigo R."/>
            <person name="Alvarado L."/>
            <person name="Berlin A."/>
            <person name="Bochicchio J."/>
            <person name="Borenstein D."/>
            <person name="Chapman S."/>
            <person name="Chen Z."/>
            <person name="Freedman E."/>
            <person name="Gellesch M."/>
            <person name="Goldberg J."/>
            <person name="Griggs A."/>
            <person name="Gujja S."/>
            <person name="Heilman E."/>
            <person name="Heiman D."/>
            <person name="Hepburn T."/>
            <person name="Howarth C."/>
            <person name="Jen D."/>
            <person name="Larson L."/>
            <person name="Mehta T."/>
            <person name="Park D."/>
            <person name="Pearson M."/>
            <person name="Roberts A."/>
            <person name="Saif S."/>
            <person name="Shenoy N."/>
            <person name="Sisk P."/>
            <person name="Stolte C."/>
            <person name="Sykes S."/>
            <person name="Thomson T."/>
            <person name="Walk T."/>
            <person name="White J."/>
            <person name="Yandava C."/>
            <person name="Burger G."/>
            <person name="Gray M.W."/>
            <person name="Holland P.W.H."/>
            <person name="King N."/>
            <person name="Lang F.B.F."/>
            <person name="Roger A.J."/>
            <person name="Ruiz-Trillo I."/>
            <person name="Lander E."/>
            <person name="Nusbaum C."/>
        </authorList>
    </citation>
    <scope>NUCLEOTIDE SEQUENCE [LARGE SCALE GENOMIC DNA]</scope>
    <source>
        <strain evidence="3 4">ATCC 50062</strain>
    </source>
</reference>
<dbReference type="Proteomes" id="UP000054408">
    <property type="component" value="Unassembled WGS sequence"/>
</dbReference>
<feature type="region of interest" description="Disordered" evidence="1">
    <location>
        <begin position="1561"/>
        <end position="1587"/>
    </location>
</feature>
<feature type="region of interest" description="Disordered" evidence="1">
    <location>
        <begin position="1608"/>
        <end position="1635"/>
    </location>
</feature>
<dbReference type="Gene3D" id="3.60.40.10">
    <property type="entry name" value="PPM-type phosphatase domain"/>
    <property type="match status" value="1"/>
</dbReference>
<dbReference type="RefSeq" id="XP_013752918.1">
    <property type="nucleotide sequence ID" value="XM_013897464.1"/>
</dbReference>
<protein>
    <submittedName>
        <fullName evidence="3">Uncharacterized protein</fullName>
    </submittedName>
</protein>
<evidence type="ECO:0000313" key="3">
    <source>
        <dbReference type="EMBL" id="KNC55707.1"/>
    </source>
</evidence>
<keyword evidence="2" id="KW-0732">Signal</keyword>
<organism evidence="3 4">
    <name type="scientific">Thecamonas trahens ATCC 50062</name>
    <dbReference type="NCBI Taxonomy" id="461836"/>
    <lineage>
        <taxon>Eukaryota</taxon>
        <taxon>Apusozoa</taxon>
        <taxon>Apusomonadida</taxon>
        <taxon>Apusomonadidae</taxon>
        <taxon>Thecamonas</taxon>
    </lineage>
</organism>
<name>A0A0L0DU35_THETB</name>
<evidence type="ECO:0000256" key="2">
    <source>
        <dbReference type="SAM" id="SignalP"/>
    </source>
</evidence>
<gene>
    <name evidence="3" type="ORF">AMSG_11164</name>
</gene>
<dbReference type="InterPro" id="IPR036457">
    <property type="entry name" value="PPM-type-like_dom_sf"/>
</dbReference>